<proteinExistence type="predicted"/>
<evidence type="ECO:0000313" key="3">
    <source>
        <dbReference type="Proteomes" id="UP001190700"/>
    </source>
</evidence>
<keyword evidence="1" id="KW-0175">Coiled coil</keyword>
<comment type="caution">
    <text evidence="2">The sequence shown here is derived from an EMBL/GenBank/DDBJ whole genome shotgun (WGS) entry which is preliminary data.</text>
</comment>
<name>A0AAE0CD14_9CHLO</name>
<sequence>MVSAHEKLKVDHGSLEREYDDFKKECDELVEASLMLEASSNQIADDYKALNMKDAFLKMQYEALEVKNDSLQRHNETLEFDNASLKRHTKALEVTNEASREKLAECKDELAQVTGAHRNDVDMNDSVCSDDRTEDTITVSEYERQAHAASMSHGTSDT</sequence>
<feature type="coiled-coil region" evidence="1">
    <location>
        <begin position="5"/>
        <end position="32"/>
    </location>
</feature>
<feature type="coiled-coil region" evidence="1">
    <location>
        <begin position="61"/>
        <end position="116"/>
    </location>
</feature>
<dbReference type="AlphaFoldDB" id="A0AAE0CD14"/>
<dbReference type="Proteomes" id="UP001190700">
    <property type="component" value="Unassembled WGS sequence"/>
</dbReference>
<accession>A0AAE0CD14</accession>
<organism evidence="2 3">
    <name type="scientific">Cymbomonas tetramitiformis</name>
    <dbReference type="NCBI Taxonomy" id="36881"/>
    <lineage>
        <taxon>Eukaryota</taxon>
        <taxon>Viridiplantae</taxon>
        <taxon>Chlorophyta</taxon>
        <taxon>Pyramimonadophyceae</taxon>
        <taxon>Pyramimonadales</taxon>
        <taxon>Pyramimonadaceae</taxon>
        <taxon>Cymbomonas</taxon>
    </lineage>
</organism>
<keyword evidence="3" id="KW-1185">Reference proteome</keyword>
<evidence type="ECO:0000256" key="1">
    <source>
        <dbReference type="SAM" id="Coils"/>
    </source>
</evidence>
<protein>
    <submittedName>
        <fullName evidence="2">Uncharacterized protein</fullName>
    </submittedName>
</protein>
<dbReference type="EMBL" id="LGRX02025646">
    <property type="protein sequence ID" value="KAK3252034.1"/>
    <property type="molecule type" value="Genomic_DNA"/>
</dbReference>
<reference evidence="2 3" key="1">
    <citation type="journal article" date="2015" name="Genome Biol. Evol.">
        <title>Comparative Genomics of a Bacterivorous Green Alga Reveals Evolutionary Causalities and Consequences of Phago-Mixotrophic Mode of Nutrition.</title>
        <authorList>
            <person name="Burns J.A."/>
            <person name="Paasch A."/>
            <person name="Narechania A."/>
            <person name="Kim E."/>
        </authorList>
    </citation>
    <scope>NUCLEOTIDE SEQUENCE [LARGE SCALE GENOMIC DNA]</scope>
    <source>
        <strain evidence="2 3">PLY_AMNH</strain>
    </source>
</reference>
<evidence type="ECO:0000313" key="2">
    <source>
        <dbReference type="EMBL" id="KAK3252034.1"/>
    </source>
</evidence>
<gene>
    <name evidence="2" type="ORF">CYMTET_38658</name>
</gene>